<comment type="caution">
    <text evidence="8">The sequence shown here is derived from an EMBL/GenBank/DDBJ whole genome shotgun (WGS) entry which is preliminary data.</text>
</comment>
<dbReference type="AlphaFoldDB" id="A0A835PZ78"/>
<dbReference type="Pfam" id="PF00481">
    <property type="entry name" value="PP2C"/>
    <property type="match status" value="1"/>
</dbReference>
<dbReference type="InterPro" id="IPR015655">
    <property type="entry name" value="PP2C"/>
</dbReference>
<evidence type="ECO:0000256" key="5">
    <source>
        <dbReference type="ARBA" id="ARBA00048336"/>
    </source>
</evidence>
<comment type="catalytic activity">
    <reaction evidence="4">
        <text>O-phospho-L-seryl-[protein] + H2O = L-seryl-[protein] + phosphate</text>
        <dbReference type="Rhea" id="RHEA:20629"/>
        <dbReference type="Rhea" id="RHEA-COMP:9863"/>
        <dbReference type="Rhea" id="RHEA-COMP:11604"/>
        <dbReference type="ChEBI" id="CHEBI:15377"/>
        <dbReference type="ChEBI" id="CHEBI:29999"/>
        <dbReference type="ChEBI" id="CHEBI:43474"/>
        <dbReference type="ChEBI" id="CHEBI:83421"/>
        <dbReference type="EC" id="3.1.3.16"/>
    </reaction>
</comment>
<evidence type="ECO:0000256" key="3">
    <source>
        <dbReference type="ARBA" id="ARBA00022912"/>
    </source>
</evidence>
<name>A0A835PZ78_VANPL</name>
<gene>
    <name evidence="8" type="ORF">HPP92_021095</name>
</gene>
<evidence type="ECO:0000313" key="9">
    <source>
        <dbReference type="Proteomes" id="UP000639772"/>
    </source>
</evidence>
<dbReference type="OrthoDB" id="10264738at2759"/>
<comment type="catalytic activity">
    <reaction evidence="5">
        <text>O-phospho-L-threonyl-[protein] + H2O = L-threonyl-[protein] + phosphate</text>
        <dbReference type="Rhea" id="RHEA:47004"/>
        <dbReference type="Rhea" id="RHEA-COMP:11060"/>
        <dbReference type="Rhea" id="RHEA-COMP:11605"/>
        <dbReference type="ChEBI" id="CHEBI:15377"/>
        <dbReference type="ChEBI" id="CHEBI:30013"/>
        <dbReference type="ChEBI" id="CHEBI:43474"/>
        <dbReference type="ChEBI" id="CHEBI:61977"/>
        <dbReference type="EC" id="3.1.3.16"/>
    </reaction>
</comment>
<dbReference type="EC" id="3.1.3.16" evidence="1"/>
<evidence type="ECO:0000256" key="2">
    <source>
        <dbReference type="ARBA" id="ARBA00022801"/>
    </source>
</evidence>
<protein>
    <recommendedName>
        <fullName evidence="1">protein-serine/threonine phosphatase</fullName>
        <ecNumber evidence="1">3.1.3.16</ecNumber>
    </recommendedName>
</protein>
<reference evidence="8 9" key="1">
    <citation type="journal article" date="2020" name="Nat. Food">
        <title>A phased Vanilla planifolia genome enables genetic improvement of flavour and production.</title>
        <authorList>
            <person name="Hasing T."/>
            <person name="Tang H."/>
            <person name="Brym M."/>
            <person name="Khazi F."/>
            <person name="Huang T."/>
            <person name="Chambers A.H."/>
        </authorList>
    </citation>
    <scope>NUCLEOTIDE SEQUENCE [LARGE SCALE GENOMIC DNA]</scope>
    <source>
        <tissue evidence="8">Leaf</tissue>
    </source>
</reference>
<organism evidence="8 9">
    <name type="scientific">Vanilla planifolia</name>
    <name type="common">Vanilla</name>
    <dbReference type="NCBI Taxonomy" id="51239"/>
    <lineage>
        <taxon>Eukaryota</taxon>
        <taxon>Viridiplantae</taxon>
        <taxon>Streptophyta</taxon>
        <taxon>Embryophyta</taxon>
        <taxon>Tracheophyta</taxon>
        <taxon>Spermatophyta</taxon>
        <taxon>Magnoliopsida</taxon>
        <taxon>Liliopsida</taxon>
        <taxon>Asparagales</taxon>
        <taxon>Orchidaceae</taxon>
        <taxon>Vanilloideae</taxon>
        <taxon>Vanilleae</taxon>
        <taxon>Vanilla</taxon>
    </lineage>
</organism>
<keyword evidence="3" id="KW-0904">Protein phosphatase</keyword>
<feature type="region of interest" description="Disordered" evidence="6">
    <location>
        <begin position="1"/>
        <end position="24"/>
    </location>
</feature>
<evidence type="ECO:0000259" key="7">
    <source>
        <dbReference type="PROSITE" id="PS51746"/>
    </source>
</evidence>
<dbReference type="GO" id="GO:0004722">
    <property type="term" value="F:protein serine/threonine phosphatase activity"/>
    <property type="evidence" value="ECO:0007669"/>
    <property type="project" value="UniProtKB-EC"/>
</dbReference>
<dbReference type="SUPFAM" id="SSF81606">
    <property type="entry name" value="PP2C-like"/>
    <property type="match status" value="1"/>
</dbReference>
<evidence type="ECO:0000256" key="6">
    <source>
        <dbReference type="SAM" id="MobiDB-lite"/>
    </source>
</evidence>
<keyword evidence="2" id="KW-0378">Hydrolase</keyword>
<dbReference type="PANTHER" id="PTHR47992">
    <property type="entry name" value="PROTEIN PHOSPHATASE"/>
    <property type="match status" value="1"/>
</dbReference>
<sequence length="335" mass="37242">MGSCLSSRDDNKKRSLEASHPRTGLLVTELKEKNGVIGMHGSSMESTQFQNQLHRIPGRMLLNGSSCMASLFTQKGLKGTNQDAMIVWENVGSRKGVVFCGVFDGHGPFGHLVARRVRDSLPLKLIADWEMSLKGSGMRKSSISNDSSKKSEEIESIFVEDESKALFVLEDNVPEVFVALKESFLKAFKFMDKDLMQHPNIDCFTSGTTAATLVKLGRHVMIGNVGDSRAVLGTRDHEDNLVAVQLTMDLKPNLPEEAERIRRCRGRVFALRGEPDVPRVWLPNYDTPGLSMARAFGDFCLKDFGLISVPEIFYHCITDNDEFIVLATDGVWDVL</sequence>
<dbReference type="Proteomes" id="UP000639772">
    <property type="component" value="Chromosome 11"/>
</dbReference>
<evidence type="ECO:0000313" key="8">
    <source>
        <dbReference type="EMBL" id="KAG0462619.1"/>
    </source>
</evidence>
<accession>A0A835PZ78</accession>
<dbReference type="CDD" id="cd00143">
    <property type="entry name" value="PP2Cc"/>
    <property type="match status" value="1"/>
</dbReference>
<feature type="domain" description="PPM-type phosphatase" evidence="7">
    <location>
        <begin position="65"/>
        <end position="335"/>
    </location>
</feature>
<evidence type="ECO:0000256" key="1">
    <source>
        <dbReference type="ARBA" id="ARBA00013081"/>
    </source>
</evidence>
<proteinExistence type="predicted"/>
<dbReference type="InterPro" id="IPR001932">
    <property type="entry name" value="PPM-type_phosphatase-like_dom"/>
</dbReference>
<dbReference type="PROSITE" id="PS51746">
    <property type="entry name" value="PPM_2"/>
    <property type="match status" value="1"/>
</dbReference>
<feature type="compositionally biased region" description="Basic and acidic residues" evidence="6">
    <location>
        <begin position="7"/>
        <end position="20"/>
    </location>
</feature>
<dbReference type="EMBL" id="JADCNM010000011">
    <property type="protein sequence ID" value="KAG0462619.1"/>
    <property type="molecule type" value="Genomic_DNA"/>
</dbReference>
<dbReference type="SMART" id="SM00332">
    <property type="entry name" value="PP2Cc"/>
    <property type="match status" value="1"/>
</dbReference>
<dbReference type="Gene3D" id="3.60.40.10">
    <property type="entry name" value="PPM-type phosphatase domain"/>
    <property type="match status" value="1"/>
</dbReference>
<dbReference type="InterPro" id="IPR036457">
    <property type="entry name" value="PPM-type-like_dom_sf"/>
</dbReference>
<evidence type="ECO:0000256" key="4">
    <source>
        <dbReference type="ARBA" id="ARBA00047761"/>
    </source>
</evidence>